<accession>A0A9W7ISG0</accession>
<organism evidence="15 16">
    <name type="scientific">Hibiscus trionum</name>
    <name type="common">Flower of an hour</name>
    <dbReference type="NCBI Taxonomy" id="183268"/>
    <lineage>
        <taxon>Eukaryota</taxon>
        <taxon>Viridiplantae</taxon>
        <taxon>Streptophyta</taxon>
        <taxon>Embryophyta</taxon>
        <taxon>Tracheophyta</taxon>
        <taxon>Spermatophyta</taxon>
        <taxon>Magnoliopsida</taxon>
        <taxon>eudicotyledons</taxon>
        <taxon>Gunneridae</taxon>
        <taxon>Pentapetalae</taxon>
        <taxon>rosids</taxon>
        <taxon>malvids</taxon>
        <taxon>Malvales</taxon>
        <taxon>Malvaceae</taxon>
        <taxon>Malvoideae</taxon>
        <taxon>Hibiscus</taxon>
    </lineage>
</organism>
<evidence type="ECO:0000313" key="16">
    <source>
        <dbReference type="Proteomes" id="UP001165190"/>
    </source>
</evidence>
<dbReference type="InterPro" id="IPR017972">
    <property type="entry name" value="Cyt_P450_CS"/>
</dbReference>
<dbReference type="SUPFAM" id="SSF48264">
    <property type="entry name" value="Cytochrome P450"/>
    <property type="match status" value="1"/>
</dbReference>
<keyword evidence="6 12" id="KW-0479">Metal-binding</keyword>
<dbReference type="PRINTS" id="PR00385">
    <property type="entry name" value="P450"/>
</dbReference>
<evidence type="ECO:0000256" key="6">
    <source>
        <dbReference type="ARBA" id="ARBA00022723"/>
    </source>
</evidence>
<dbReference type="InterPro" id="IPR036396">
    <property type="entry name" value="Cyt_P450_sf"/>
</dbReference>
<dbReference type="GO" id="GO:0005506">
    <property type="term" value="F:iron ion binding"/>
    <property type="evidence" value="ECO:0007669"/>
    <property type="project" value="InterPro"/>
</dbReference>
<dbReference type="Pfam" id="PF00067">
    <property type="entry name" value="p450"/>
    <property type="match status" value="1"/>
</dbReference>
<keyword evidence="16" id="KW-1185">Reference proteome</keyword>
<gene>
    <name evidence="15" type="ORF">HRI_003851200</name>
</gene>
<evidence type="ECO:0000256" key="10">
    <source>
        <dbReference type="ARBA" id="ARBA00023033"/>
    </source>
</evidence>
<comment type="similarity">
    <text evidence="3 13">Belongs to the cytochrome P450 family.</text>
</comment>
<comment type="subcellular location">
    <subcellularLocation>
        <location evidence="2">Membrane</location>
        <topology evidence="2">Single-pass membrane protein</topology>
    </subcellularLocation>
</comment>
<keyword evidence="11 14" id="KW-0472">Membrane</keyword>
<evidence type="ECO:0000256" key="12">
    <source>
        <dbReference type="PIRSR" id="PIRSR602401-1"/>
    </source>
</evidence>
<keyword evidence="10 13" id="KW-0503">Monooxygenase</keyword>
<keyword evidence="7 14" id="KW-1133">Transmembrane helix</keyword>
<keyword evidence="8 13" id="KW-0560">Oxidoreductase</keyword>
<evidence type="ECO:0000256" key="1">
    <source>
        <dbReference type="ARBA" id="ARBA00001971"/>
    </source>
</evidence>
<name>A0A9W7ISG0_HIBTR</name>
<feature type="transmembrane region" description="Helical" evidence="14">
    <location>
        <begin position="7"/>
        <end position="27"/>
    </location>
</feature>
<dbReference type="PRINTS" id="PR00463">
    <property type="entry name" value="EP450I"/>
</dbReference>
<dbReference type="Proteomes" id="UP001165190">
    <property type="component" value="Unassembled WGS sequence"/>
</dbReference>
<evidence type="ECO:0000313" key="15">
    <source>
        <dbReference type="EMBL" id="GMJ01820.1"/>
    </source>
</evidence>
<dbReference type="OrthoDB" id="1470350at2759"/>
<keyword evidence="9 12" id="KW-0408">Iron</keyword>
<dbReference type="GO" id="GO:0020037">
    <property type="term" value="F:heme binding"/>
    <property type="evidence" value="ECO:0007669"/>
    <property type="project" value="InterPro"/>
</dbReference>
<dbReference type="PANTHER" id="PTHR24282:SF226">
    <property type="entry name" value="CYTOCHROME P450 CYP749A22-LIKE"/>
    <property type="match status" value="1"/>
</dbReference>
<evidence type="ECO:0000256" key="13">
    <source>
        <dbReference type="RuleBase" id="RU000461"/>
    </source>
</evidence>
<dbReference type="GO" id="GO:0016020">
    <property type="term" value="C:membrane"/>
    <property type="evidence" value="ECO:0007669"/>
    <property type="project" value="UniProtKB-SubCell"/>
</dbReference>
<evidence type="ECO:0000256" key="7">
    <source>
        <dbReference type="ARBA" id="ARBA00022989"/>
    </source>
</evidence>
<dbReference type="GO" id="GO:0016705">
    <property type="term" value="F:oxidoreductase activity, acting on paired donors, with incorporation or reduction of molecular oxygen"/>
    <property type="evidence" value="ECO:0007669"/>
    <property type="project" value="InterPro"/>
</dbReference>
<keyword evidence="4 12" id="KW-0349">Heme</keyword>
<dbReference type="EMBL" id="BSYR01000035">
    <property type="protein sequence ID" value="GMJ01820.1"/>
    <property type="molecule type" value="Genomic_DNA"/>
</dbReference>
<evidence type="ECO:0000256" key="8">
    <source>
        <dbReference type="ARBA" id="ARBA00023002"/>
    </source>
</evidence>
<proteinExistence type="inferred from homology"/>
<dbReference type="InterPro" id="IPR001128">
    <property type="entry name" value="Cyt_P450"/>
</dbReference>
<dbReference type="GO" id="GO:0004497">
    <property type="term" value="F:monooxygenase activity"/>
    <property type="evidence" value="ECO:0007669"/>
    <property type="project" value="UniProtKB-KW"/>
</dbReference>
<evidence type="ECO:0000256" key="11">
    <source>
        <dbReference type="ARBA" id="ARBA00023136"/>
    </source>
</evidence>
<dbReference type="InterPro" id="IPR002401">
    <property type="entry name" value="Cyt_P450_E_grp-I"/>
</dbReference>
<evidence type="ECO:0000256" key="5">
    <source>
        <dbReference type="ARBA" id="ARBA00022692"/>
    </source>
</evidence>
<protein>
    <submittedName>
        <fullName evidence="15">PHYB ACTIVATION TAGGED SUPPRESSOR 1</fullName>
    </submittedName>
</protein>
<reference evidence="15" key="1">
    <citation type="submission" date="2023-05" db="EMBL/GenBank/DDBJ databases">
        <title>Genome and transcriptome analyses reveal genes involved in the formation of fine ridges on petal epidermal cells in Hibiscus trionum.</title>
        <authorList>
            <person name="Koshimizu S."/>
            <person name="Masuda S."/>
            <person name="Ishii T."/>
            <person name="Shirasu K."/>
            <person name="Hoshino A."/>
            <person name="Arita M."/>
        </authorList>
    </citation>
    <scope>NUCLEOTIDE SEQUENCE</scope>
    <source>
        <strain evidence="15">Hamamatsu line</strain>
    </source>
</reference>
<keyword evidence="5 14" id="KW-0812">Transmembrane</keyword>
<dbReference type="Gene3D" id="1.10.630.10">
    <property type="entry name" value="Cytochrome P450"/>
    <property type="match status" value="1"/>
</dbReference>
<dbReference type="PANTHER" id="PTHR24282">
    <property type="entry name" value="CYTOCHROME P450 FAMILY MEMBER"/>
    <property type="match status" value="1"/>
</dbReference>
<comment type="cofactor">
    <cofactor evidence="1 12">
        <name>heme</name>
        <dbReference type="ChEBI" id="CHEBI:30413"/>
    </cofactor>
</comment>
<evidence type="ECO:0000256" key="3">
    <source>
        <dbReference type="ARBA" id="ARBA00010617"/>
    </source>
</evidence>
<feature type="binding site" description="axial binding residue" evidence="12">
    <location>
        <position position="457"/>
    </location>
    <ligand>
        <name>heme</name>
        <dbReference type="ChEBI" id="CHEBI:30413"/>
    </ligand>
    <ligandPart>
        <name>Fe</name>
        <dbReference type="ChEBI" id="CHEBI:18248"/>
    </ligandPart>
</feature>
<evidence type="ECO:0000256" key="9">
    <source>
        <dbReference type="ARBA" id="ARBA00023004"/>
    </source>
</evidence>
<sequence>MLEILVPCSFILILVAVIKFLYDYLWLPLRIQHILNSQGIKGPPYRFIHGNSKEAVKMKREALSKPMGLTHDIFPQVQPHLYSWTNRYGKNYLHWNGVRAQLVISEPELVKQILKNSEKAYPKQKPSIYVSKLVGNGLLLVEGEKWVRQRKLADNVFHGESLKNMIPAVIASVETVLEKWKGQEGKEIEVFGEFRLLTSEVISRTAFGSSYLEGEKIFDMLNKLSIIVGQNAFKPSIPFINKLWKSADLLESEKFAKEIQDCVMKIVKKREDKFVNGEADSFGSDFLGLLVHAYRDSDSKNKLSLQDLVDECKTFYLAGQETVNSLLAWTVFLLSIHGDWQEKARREVIRIFGNQNPHLEGIAKLKTMTMIINETLRLYSPLTVFVREVGREVRLGKLVLPADIDLLVPNMALQHDPHLWGEDVHLFKPERFAEGIARATKYNSAAYFPFGLGPRSCVGMTFATTETKIALSMILQRYTFTLSPAYVHSPMDMIILRPQHGIQITFESLHNDA</sequence>
<evidence type="ECO:0000256" key="14">
    <source>
        <dbReference type="SAM" id="Phobius"/>
    </source>
</evidence>
<evidence type="ECO:0000256" key="4">
    <source>
        <dbReference type="ARBA" id="ARBA00022617"/>
    </source>
</evidence>
<comment type="caution">
    <text evidence="15">The sequence shown here is derived from an EMBL/GenBank/DDBJ whole genome shotgun (WGS) entry which is preliminary data.</text>
</comment>
<dbReference type="InterPro" id="IPR050665">
    <property type="entry name" value="Cytochrome_P450_Monooxygen"/>
</dbReference>
<dbReference type="PROSITE" id="PS00086">
    <property type="entry name" value="CYTOCHROME_P450"/>
    <property type="match status" value="1"/>
</dbReference>
<dbReference type="AlphaFoldDB" id="A0A9W7ISG0"/>
<evidence type="ECO:0000256" key="2">
    <source>
        <dbReference type="ARBA" id="ARBA00004167"/>
    </source>
</evidence>